<dbReference type="Proteomes" id="UP001233271">
    <property type="component" value="Chromosome 1"/>
</dbReference>
<dbReference type="RefSeq" id="XP_060453239.1">
    <property type="nucleotide sequence ID" value="XM_060603133.1"/>
</dbReference>
<proteinExistence type="predicted"/>
<dbReference type="EMBL" id="AP028212">
    <property type="protein sequence ID" value="BEI87973.1"/>
    <property type="molecule type" value="Genomic_DNA"/>
</dbReference>
<reference evidence="1" key="1">
    <citation type="journal article" date="2023" name="BMC Genomics">
        <title>Chromosome-level genome assemblies of Cutaneotrichosporon spp. (Trichosporonales, Basidiomycota) reveal imbalanced evolution between nucleotide sequences and chromosome synteny.</title>
        <authorList>
            <person name="Kobayashi Y."/>
            <person name="Kayamori A."/>
            <person name="Aoki K."/>
            <person name="Shiwa Y."/>
            <person name="Matsutani M."/>
            <person name="Fujita N."/>
            <person name="Sugita T."/>
            <person name="Iwasaki W."/>
            <person name="Tanaka N."/>
            <person name="Takashima M."/>
        </authorList>
    </citation>
    <scope>NUCLEOTIDE SEQUENCE</scope>
    <source>
        <strain evidence="1">HIS019</strain>
    </source>
</reference>
<dbReference type="GeneID" id="85491844"/>
<gene>
    <name evidence="1" type="ORF">CcaverHIS019_0106910</name>
</gene>
<dbReference type="AlphaFoldDB" id="A0AA48IDU0"/>
<name>A0AA48IDU0_9TREE</name>
<dbReference type="KEGG" id="ccac:CcaHIS019_0106910"/>
<keyword evidence="2" id="KW-1185">Reference proteome</keyword>
<evidence type="ECO:0000313" key="1">
    <source>
        <dbReference type="EMBL" id="BEI87973.1"/>
    </source>
</evidence>
<organism evidence="1 2">
    <name type="scientific">Cutaneotrichosporon cavernicola</name>
    <dbReference type="NCBI Taxonomy" id="279322"/>
    <lineage>
        <taxon>Eukaryota</taxon>
        <taxon>Fungi</taxon>
        <taxon>Dikarya</taxon>
        <taxon>Basidiomycota</taxon>
        <taxon>Agaricomycotina</taxon>
        <taxon>Tremellomycetes</taxon>
        <taxon>Trichosporonales</taxon>
        <taxon>Trichosporonaceae</taxon>
        <taxon>Cutaneotrichosporon</taxon>
    </lineage>
</organism>
<accession>A0AA48IDU0</accession>
<evidence type="ECO:0000313" key="2">
    <source>
        <dbReference type="Proteomes" id="UP001233271"/>
    </source>
</evidence>
<sequence>MHGQVVLDHSALPQLIDDILANAHYSVLLAFRGTSRLFQARIDADLFHHITAREHDYEEDIPPDMPIAELAARPTPSNVELRTASGRRLPGVRWEDEEASDAERLHWAARIRRYTRVVDFSNDVCLDNQEPVCDTALLADPEVRRILEEHDRNLLRWALGNVQRVRRWDMGTIFAMGADTIVQFAHAETSWDGYMCEPGALFDDMYVEPLDKLVINLRYDPGIALLEQCDFGHNTHRHRTNSFNRRRNRIENPRELVVIFGHDRRYGPDTRFGGPGKQLDDLPEPEEDAPPLGLLHGVVEFLGSKLHCVERIVLVGLEGVERAFLNVSPGIAEAKLHDKVRKAIRVESAAQEDDLFDEEENLCRLALMDERLAQWQFHPEFDHFAVTEYWEARKQELDGDFRALNKLVHRLHTVTAADGYPNGLLSAMPSWVNLPDQPTFASIHFMTHDEYRDRYGQETWDFETDGYEID</sequence>
<protein>
    <submittedName>
        <fullName evidence="1">Uncharacterized protein</fullName>
    </submittedName>
</protein>